<organism evidence="3 4">
    <name type="scientific">Fadolivirus FV1/VV64</name>
    <dbReference type="NCBI Taxonomy" id="3070911"/>
    <lineage>
        <taxon>Viruses</taxon>
        <taxon>Varidnaviria</taxon>
        <taxon>Bamfordvirae</taxon>
        <taxon>Nucleocytoviricota</taxon>
        <taxon>Megaviricetes</taxon>
        <taxon>Imitervirales</taxon>
        <taxon>Mimiviridae</taxon>
        <taxon>Klosneuvirinae</taxon>
        <taxon>Fadolivirus</taxon>
        <taxon>Fadolivirus algeromassiliense</taxon>
    </lineage>
</organism>
<reference evidence="3 4" key="1">
    <citation type="submission" date="2020-04" db="EMBL/GenBank/DDBJ databases">
        <title>Advantages and limits of metagenomic assembly and binning of a giant virus.</title>
        <authorList>
            <person name="Schulz F."/>
            <person name="Andreani J."/>
            <person name="Francis R."/>
            <person name="Boudjemaa H."/>
            <person name="Bou Khalil J.Y."/>
            <person name="Lee J."/>
            <person name="La Scola B."/>
            <person name="Woyke T."/>
        </authorList>
    </citation>
    <scope>NUCLEOTIDE SEQUENCE [LARGE SCALE GENOMIC DNA]</scope>
    <source>
        <strain evidence="3 4">FV1/VV64</strain>
    </source>
</reference>
<dbReference type="SUPFAM" id="SSF57667">
    <property type="entry name" value="beta-beta-alpha zinc fingers"/>
    <property type="match status" value="1"/>
</dbReference>
<feature type="domain" description="C2H2-type" evidence="2">
    <location>
        <begin position="48"/>
        <end position="77"/>
    </location>
</feature>
<proteinExistence type="predicted"/>
<protein>
    <submittedName>
        <fullName evidence="3">Zinc finger C2H2-type protein</fullName>
    </submittedName>
</protein>
<keyword evidence="1" id="KW-0862">Zinc</keyword>
<evidence type="ECO:0000259" key="2">
    <source>
        <dbReference type="PROSITE" id="PS50157"/>
    </source>
</evidence>
<dbReference type="GO" id="GO:0008270">
    <property type="term" value="F:zinc ion binding"/>
    <property type="evidence" value="ECO:0007669"/>
    <property type="project" value="UniProtKB-KW"/>
</dbReference>
<dbReference type="EMBL" id="MT418680">
    <property type="protein sequence ID" value="QKF94856.1"/>
    <property type="molecule type" value="Genomic_DNA"/>
</dbReference>
<keyword evidence="1" id="KW-0479">Metal-binding</keyword>
<dbReference type="Pfam" id="PF00096">
    <property type="entry name" value="zf-C2H2"/>
    <property type="match status" value="1"/>
</dbReference>
<accession>A0A7D3V818</accession>
<keyword evidence="1" id="KW-0863">Zinc-finger</keyword>
<dbReference type="Proteomes" id="UP001162001">
    <property type="component" value="Segment"/>
</dbReference>
<sequence>MNFKCDQCNYATVIKSNFTRHQKSFAHTQLPFNGKLLSSDDQINDKLYKCDCGKTFSHQSGLSRHKKECKNITNTKKLELEVEKLKSELTNYKTLIDKQYEMTQNYKTMCDKLIDFVKTNKPTVNNNYISVKNYVQQNFPDAPALEGVKDYAKLTFEDNDLIDTLIYNYENEILHRYLGKFIIGYYKKDDPSEQSLWTSDVSRLTYVIKELLESNKSIWSHDFKGVKVKLCIVNPLLRYIRKCIDDYWIVNLDHMKSLDTKELVKLQEKFISLQKIKKDIGNEMIANNIIRFIAPHFYMEKRDLDCLETNETFIEYD</sequence>
<dbReference type="PROSITE" id="PS50157">
    <property type="entry name" value="ZINC_FINGER_C2H2_2"/>
    <property type="match status" value="2"/>
</dbReference>
<evidence type="ECO:0000256" key="1">
    <source>
        <dbReference type="PROSITE-ProRule" id="PRU00042"/>
    </source>
</evidence>
<evidence type="ECO:0000313" key="4">
    <source>
        <dbReference type="Proteomes" id="UP001162001"/>
    </source>
</evidence>
<gene>
    <name evidence="3" type="ORF">Fadolivirus_1_1398</name>
</gene>
<keyword evidence="4" id="KW-1185">Reference proteome</keyword>
<name>A0A7D3V818_9VIRU</name>
<dbReference type="Gene3D" id="3.30.160.60">
    <property type="entry name" value="Classic Zinc Finger"/>
    <property type="match status" value="1"/>
</dbReference>
<evidence type="ECO:0000313" key="3">
    <source>
        <dbReference type="EMBL" id="QKF94856.1"/>
    </source>
</evidence>
<feature type="domain" description="C2H2-type" evidence="2">
    <location>
        <begin position="3"/>
        <end position="28"/>
    </location>
</feature>
<dbReference type="InterPro" id="IPR036236">
    <property type="entry name" value="Znf_C2H2_sf"/>
</dbReference>
<dbReference type="InterPro" id="IPR013087">
    <property type="entry name" value="Znf_C2H2_type"/>
</dbReference>